<feature type="binding site" evidence="9">
    <location>
        <position position="224"/>
    </location>
    <ligand>
        <name>Fe cation</name>
        <dbReference type="ChEBI" id="CHEBI:24875"/>
        <label>2</label>
    </ligand>
</feature>
<comment type="cofactor">
    <cofactor evidence="9">
        <name>Fe(2+)</name>
        <dbReference type="ChEBI" id="CHEBI:29033"/>
    </cofactor>
    <text evidence="9">Binds 2 Fe(2+) ions per subunit.</text>
</comment>
<dbReference type="UniPathway" id="UPA00354"/>
<dbReference type="InterPro" id="IPR016024">
    <property type="entry name" value="ARM-type_fold"/>
</dbReference>
<dbReference type="InterPro" id="IPR004155">
    <property type="entry name" value="PBS_lyase_HEAT"/>
</dbReference>
<feature type="repeat" description="ARM" evidence="10">
    <location>
        <begin position="237"/>
        <end position="267"/>
    </location>
</feature>
<evidence type="ECO:0000256" key="10">
    <source>
        <dbReference type="PROSITE-ProRule" id="PRU00259"/>
    </source>
</evidence>
<evidence type="ECO:0000256" key="8">
    <source>
        <dbReference type="ARBA" id="ARBA00023256"/>
    </source>
</evidence>
<dbReference type="FunFam" id="1.25.10.10:FF:000099">
    <property type="entry name" value="Deoxyhypusine hydroxylase"/>
    <property type="match status" value="1"/>
</dbReference>
<keyword evidence="7 9" id="KW-0503">Monooxygenase</keyword>
<comment type="pathway">
    <text evidence="2 9">Protein modification; eIF5A hypusination.</text>
</comment>
<feature type="binding site" evidence="9">
    <location>
        <position position="257"/>
    </location>
    <ligand>
        <name>Fe cation</name>
        <dbReference type="ChEBI" id="CHEBI:24875"/>
        <label>2</label>
    </ligand>
</feature>
<dbReference type="GO" id="GO:0019135">
    <property type="term" value="F:deoxyhypusine monooxygenase activity"/>
    <property type="evidence" value="ECO:0000318"/>
    <property type="project" value="GO_Central"/>
</dbReference>
<comment type="function">
    <text evidence="9">Catalyzes the hydroxylation of the N(6)-(4-aminobutyl)-L-lysine intermediate to form hypusine, an essential post-translational modification only found in mature eIF-5A factor.</text>
</comment>
<evidence type="ECO:0000256" key="6">
    <source>
        <dbReference type="ARBA" id="ARBA00023004"/>
    </source>
</evidence>
<dbReference type="SUPFAM" id="SSF48371">
    <property type="entry name" value="ARM repeat"/>
    <property type="match status" value="1"/>
</dbReference>
<dbReference type="RefSeq" id="XP_006679340.1">
    <property type="nucleotide sequence ID" value="XM_006679277.1"/>
</dbReference>
<dbReference type="STRING" id="684364.F4P405"/>
<feature type="binding site" evidence="9">
    <location>
        <position position="100"/>
    </location>
    <ligand>
        <name>Fe cation</name>
        <dbReference type="ChEBI" id="CHEBI:24875"/>
        <label>1</label>
    </ligand>
</feature>
<organism evidence="11 12">
    <name type="scientific">Batrachochytrium dendrobatidis (strain JAM81 / FGSC 10211)</name>
    <name type="common">Frog chytrid fungus</name>
    <dbReference type="NCBI Taxonomy" id="684364"/>
    <lineage>
        <taxon>Eukaryota</taxon>
        <taxon>Fungi</taxon>
        <taxon>Fungi incertae sedis</taxon>
        <taxon>Chytridiomycota</taxon>
        <taxon>Chytridiomycota incertae sedis</taxon>
        <taxon>Chytridiomycetes</taxon>
        <taxon>Rhizophydiales</taxon>
        <taxon>Rhizophydiales incertae sedis</taxon>
        <taxon>Batrachochytrium</taxon>
    </lineage>
</organism>
<comment type="subcellular location">
    <subcellularLocation>
        <location evidence="9">Cytoplasm</location>
    </subcellularLocation>
    <subcellularLocation>
        <location evidence="9">Nucleus</location>
    </subcellularLocation>
</comment>
<accession>F4P405</accession>
<comment type="catalytic activity">
    <reaction evidence="1 9">
        <text>[eIF5A protein]-deoxyhypusine + AH2 + O2 = [eIF5A protein]-hypusine + A + H2O</text>
        <dbReference type="Rhea" id="RHEA:14101"/>
        <dbReference type="Rhea" id="RHEA-COMP:10144"/>
        <dbReference type="Rhea" id="RHEA-COMP:12592"/>
        <dbReference type="ChEBI" id="CHEBI:13193"/>
        <dbReference type="ChEBI" id="CHEBI:15377"/>
        <dbReference type="ChEBI" id="CHEBI:15379"/>
        <dbReference type="ChEBI" id="CHEBI:17499"/>
        <dbReference type="ChEBI" id="CHEBI:82657"/>
        <dbReference type="ChEBI" id="CHEBI:91175"/>
        <dbReference type="EC" id="1.14.99.29"/>
    </reaction>
</comment>
<dbReference type="InParanoid" id="F4P405"/>
<dbReference type="Pfam" id="PF13646">
    <property type="entry name" value="HEAT_2"/>
    <property type="match status" value="2"/>
</dbReference>
<evidence type="ECO:0000256" key="1">
    <source>
        <dbReference type="ARBA" id="ARBA00000068"/>
    </source>
</evidence>
<dbReference type="SMART" id="SM00567">
    <property type="entry name" value="EZ_HEAT"/>
    <property type="match status" value="6"/>
</dbReference>
<comment type="similarity">
    <text evidence="9">Belongs to the deoxyhypusine hydroxylase family.</text>
</comment>
<reference evidence="11 12" key="1">
    <citation type="submission" date="2009-12" db="EMBL/GenBank/DDBJ databases">
        <title>The draft genome of Batrachochytrium dendrobatidis.</title>
        <authorList>
            <consortium name="US DOE Joint Genome Institute (JGI-PGF)"/>
            <person name="Kuo A."/>
            <person name="Salamov A."/>
            <person name="Schmutz J."/>
            <person name="Lucas S."/>
            <person name="Pitluck S."/>
            <person name="Rosenblum E."/>
            <person name="Stajich J."/>
            <person name="Eisen M."/>
            <person name="Grigoriev I.V."/>
        </authorList>
    </citation>
    <scope>NUCLEOTIDE SEQUENCE [LARGE SCALE GENOMIC DNA]</scope>
    <source>
        <strain evidence="12">JAM81 / FGSC 10211</strain>
    </source>
</reference>
<keyword evidence="12" id="KW-1185">Reference proteome</keyword>
<feature type="binding site" evidence="9">
    <location>
        <position position="99"/>
    </location>
    <ligand>
        <name>Fe cation</name>
        <dbReference type="ChEBI" id="CHEBI:24875"/>
        <label>1</label>
    </ligand>
</feature>
<keyword evidence="5 9" id="KW-0560">Oxidoreductase</keyword>
<dbReference type="GO" id="GO:0005634">
    <property type="term" value="C:nucleus"/>
    <property type="evidence" value="ECO:0007669"/>
    <property type="project" value="UniProtKB-SubCell"/>
</dbReference>
<keyword evidence="8 9" id="KW-0386">Hypusine biosynthesis</keyword>
<dbReference type="Proteomes" id="UP000007241">
    <property type="component" value="Unassembled WGS sequence"/>
</dbReference>
<name>F4P405_BATDJ</name>
<evidence type="ECO:0000256" key="7">
    <source>
        <dbReference type="ARBA" id="ARBA00023033"/>
    </source>
</evidence>
<evidence type="ECO:0000256" key="4">
    <source>
        <dbReference type="ARBA" id="ARBA00022737"/>
    </source>
</evidence>
<evidence type="ECO:0000256" key="2">
    <source>
        <dbReference type="ARBA" id="ARBA00005041"/>
    </source>
</evidence>
<dbReference type="InterPro" id="IPR000225">
    <property type="entry name" value="Armadillo"/>
</dbReference>
<evidence type="ECO:0000256" key="5">
    <source>
        <dbReference type="ARBA" id="ARBA00023002"/>
    </source>
</evidence>
<evidence type="ECO:0000256" key="9">
    <source>
        <dbReference type="HAMAP-Rule" id="MF_03101"/>
    </source>
</evidence>
<feature type="binding site" evidence="9">
    <location>
        <position position="258"/>
    </location>
    <ligand>
        <name>Fe cation</name>
        <dbReference type="ChEBI" id="CHEBI:24875"/>
        <label>2</label>
    </ligand>
</feature>
<keyword evidence="9" id="KW-0963">Cytoplasm</keyword>
<dbReference type="OrthoDB" id="421002at2759"/>
<dbReference type="InterPro" id="IPR027517">
    <property type="entry name" value="Deoxyhypusine_hydroxylase"/>
</dbReference>
<evidence type="ECO:0000313" key="12">
    <source>
        <dbReference type="Proteomes" id="UP000007241"/>
    </source>
</evidence>
<dbReference type="PROSITE" id="PS50176">
    <property type="entry name" value="ARM_REPEAT"/>
    <property type="match status" value="1"/>
</dbReference>
<gene>
    <name evidence="9" type="primary">LIA1</name>
    <name evidence="11" type="ORF">BATDEDRAFT_11783</name>
</gene>
<protein>
    <recommendedName>
        <fullName evidence="9">Deoxyhypusine hydroxylase</fullName>
        <shortName evidence="9">DOHH</shortName>
        <ecNumber evidence="9">1.14.99.29</ecNumber>
    </recommendedName>
    <alternativeName>
        <fullName evidence="9">Deoxyhypusine dioxygenase</fullName>
    </alternativeName>
    <alternativeName>
        <fullName evidence="9">Deoxyhypusine monooxygenase</fullName>
    </alternativeName>
</protein>
<proteinExistence type="inferred from homology"/>
<dbReference type="PANTHER" id="PTHR12697:SF5">
    <property type="entry name" value="DEOXYHYPUSINE HYDROXYLASE"/>
    <property type="match status" value="1"/>
</dbReference>
<dbReference type="GeneID" id="18236621"/>
<dbReference type="HAMAP" id="MF_03101">
    <property type="entry name" value="Deoxyhypusine_hydroxylase"/>
    <property type="match status" value="1"/>
</dbReference>
<feature type="binding site" evidence="9">
    <location>
        <position position="225"/>
    </location>
    <ligand>
        <name>Fe cation</name>
        <dbReference type="ChEBI" id="CHEBI:24875"/>
        <label>2</label>
    </ligand>
</feature>
<dbReference type="AlphaFoldDB" id="F4P405"/>
<dbReference type="Gene3D" id="1.25.10.10">
    <property type="entry name" value="Leucine-rich Repeat Variant"/>
    <property type="match status" value="2"/>
</dbReference>
<dbReference type="HOGENOM" id="CLU_053974_0_0_1"/>
<dbReference type="OMA" id="LQEPCSI"/>
<dbReference type="InterPro" id="IPR011989">
    <property type="entry name" value="ARM-like"/>
</dbReference>
<dbReference type="EC" id="1.14.99.29" evidence="9"/>
<feature type="binding site" evidence="9">
    <location>
        <position position="66"/>
    </location>
    <ligand>
        <name>Fe cation</name>
        <dbReference type="ChEBI" id="CHEBI:24875"/>
        <label>1</label>
    </ligand>
</feature>
<keyword evidence="4" id="KW-0677">Repeat</keyword>
<sequence>MPEPSDSQIVTASQETYALLQESLCSAENPLSKRFRALFTLKALKTNQAVDIIAQAFVDPSALLKHELAYVLGQMKNSHAIPYLTRVLRNMQEQPMVRHEAAEALGAIADPSALEILQPFLKDDVVEVRETTVLAIEKIKYEMSKAENNDVSEEDSCMYSSVDPAPAAKHAHLLTKQLRETLLDDNKSLFERYRAMFALRNRGNSEDVLALADGFADNSALFRHEIAYIFGQMQHPASIPSLIKVLSNTSESAMVRHEAAEALGSIAYPECFQVLQKFVNDPEQVVRESCVIGLDMLEHESSGEFQYANGLGQ</sequence>
<keyword evidence="3 9" id="KW-0479">Metal-binding</keyword>
<keyword evidence="9" id="KW-0539">Nucleus</keyword>
<evidence type="ECO:0000313" key="11">
    <source>
        <dbReference type="EMBL" id="EGF79929.1"/>
    </source>
</evidence>
<keyword evidence="6 9" id="KW-0408">Iron</keyword>
<evidence type="ECO:0000256" key="3">
    <source>
        <dbReference type="ARBA" id="ARBA00022723"/>
    </source>
</evidence>
<dbReference type="PANTHER" id="PTHR12697">
    <property type="entry name" value="PBS LYASE HEAT-LIKE PROTEIN"/>
    <property type="match status" value="1"/>
</dbReference>
<dbReference type="GO" id="GO:0046872">
    <property type="term" value="F:metal ion binding"/>
    <property type="evidence" value="ECO:0007669"/>
    <property type="project" value="UniProtKB-KW"/>
</dbReference>
<feature type="binding site" evidence="9">
    <location>
        <position position="67"/>
    </location>
    <ligand>
        <name>Fe cation</name>
        <dbReference type="ChEBI" id="CHEBI:24875"/>
        <label>1</label>
    </ligand>
</feature>
<dbReference type="FunCoup" id="F4P405">
    <property type="interactions" value="362"/>
</dbReference>
<dbReference type="GO" id="GO:0005737">
    <property type="term" value="C:cytoplasm"/>
    <property type="evidence" value="ECO:0007669"/>
    <property type="project" value="UniProtKB-SubCell"/>
</dbReference>
<dbReference type="EMBL" id="GL882885">
    <property type="protein sequence ID" value="EGF79929.1"/>
    <property type="molecule type" value="Genomic_DNA"/>
</dbReference>